<feature type="active site" description="Proton acceptor" evidence="11">
    <location>
        <position position="97"/>
    </location>
</feature>
<feature type="binding site" evidence="13">
    <location>
        <position position="282"/>
    </location>
    <ligand>
        <name>Ca(2+)</name>
        <dbReference type="ChEBI" id="CHEBI:29108"/>
        <label>2</label>
    </ligand>
</feature>
<name>A9NU81_PICSI</name>
<keyword evidence="5 13" id="KW-0479">Metal-binding</keyword>
<accession>A9NU81</accession>
<keyword evidence="4 16" id="KW-0349">Heme</keyword>
<comment type="similarity">
    <text evidence="2">Belongs to the peroxidase family. Ascorbate peroxidase subfamily.</text>
</comment>
<comment type="subcellular location">
    <subcellularLocation>
        <location evidence="16">Secreted</location>
    </subcellularLocation>
</comment>
<feature type="transmembrane region" description="Helical" evidence="17">
    <location>
        <begin position="20"/>
        <end position="38"/>
    </location>
</feature>
<evidence type="ECO:0000256" key="9">
    <source>
        <dbReference type="ARBA" id="ARBA00023157"/>
    </source>
</evidence>
<proteinExistence type="evidence at transcript level"/>
<keyword evidence="3 16" id="KW-0575">Peroxidase</keyword>
<evidence type="ECO:0000256" key="1">
    <source>
        <dbReference type="ARBA" id="ARBA00000189"/>
    </source>
</evidence>
<evidence type="ECO:0000256" key="11">
    <source>
        <dbReference type="PIRSR" id="PIRSR600823-1"/>
    </source>
</evidence>
<comment type="similarity">
    <text evidence="16">Belongs to the peroxidase family. Classical plant (class III) peroxidase subfamily.</text>
</comment>
<dbReference type="InterPro" id="IPR033905">
    <property type="entry name" value="Secretory_peroxidase"/>
</dbReference>
<keyword evidence="16" id="KW-0964">Secreted</keyword>
<dbReference type="PROSITE" id="PS00436">
    <property type="entry name" value="PEROXIDASE_2"/>
    <property type="match status" value="1"/>
</dbReference>
<dbReference type="Gene3D" id="1.10.520.10">
    <property type="match status" value="1"/>
</dbReference>
<feature type="binding site" evidence="13">
    <location>
        <position position="101"/>
    </location>
    <ligand>
        <name>Ca(2+)</name>
        <dbReference type="ChEBI" id="CHEBI:29108"/>
        <label>1</label>
    </ligand>
</feature>
<dbReference type="EC" id="1.11.1.7" evidence="16"/>
<dbReference type="Gene3D" id="1.10.420.10">
    <property type="entry name" value="Peroxidase, domain 2"/>
    <property type="match status" value="1"/>
</dbReference>
<dbReference type="PRINTS" id="PR00461">
    <property type="entry name" value="PLPEROXIDASE"/>
</dbReference>
<feature type="binding site" description="axial binding residue" evidence="13">
    <location>
        <position position="226"/>
    </location>
    <ligand>
        <name>heme b</name>
        <dbReference type="ChEBI" id="CHEBI:60344"/>
    </ligand>
    <ligandPart>
        <name>Fe</name>
        <dbReference type="ChEBI" id="CHEBI:18248"/>
    </ligandPart>
</feature>
<keyword evidence="17" id="KW-0472">Membrane</keyword>
<evidence type="ECO:0000256" key="7">
    <source>
        <dbReference type="ARBA" id="ARBA00023002"/>
    </source>
</evidence>
<protein>
    <recommendedName>
        <fullName evidence="16">Peroxidase</fullName>
        <ecNumber evidence="16">1.11.1.7</ecNumber>
    </recommendedName>
</protein>
<evidence type="ECO:0000256" key="13">
    <source>
        <dbReference type="PIRSR" id="PIRSR600823-3"/>
    </source>
</evidence>
<comment type="function">
    <text evidence="16">Removal of H(2)O(2), oxidation of toxic reductants, biosynthesis and degradation of lignin, suberization, auxin catabolism, response to environmental stresses such as wounding, pathogen attack and oxidative stress.</text>
</comment>
<dbReference type="Pfam" id="PF00141">
    <property type="entry name" value="peroxidase"/>
    <property type="match status" value="1"/>
</dbReference>
<dbReference type="InterPro" id="IPR019794">
    <property type="entry name" value="Peroxidases_AS"/>
</dbReference>
<evidence type="ECO:0000313" key="19">
    <source>
        <dbReference type="EMBL" id="ABK24192.1"/>
    </source>
</evidence>
<reference evidence="19" key="1">
    <citation type="journal article" date="2008" name="BMC Genomics">
        <title>A conifer genomics resource of 200,000 spruce (Picea spp.) ESTs and 6,464 high-quality, sequence-finished full-length cDNAs for Sitka spruce (Picea sitchensis).</title>
        <authorList>
            <person name="Ralph S.G."/>
            <person name="Chun H.J."/>
            <person name="Kolosova N."/>
            <person name="Cooper D."/>
            <person name="Oddy C."/>
            <person name="Ritland C.E."/>
            <person name="Kirkpatrick R."/>
            <person name="Moore R."/>
            <person name="Barber S."/>
            <person name="Holt R.A."/>
            <person name="Jones S.J."/>
            <person name="Marra M.A."/>
            <person name="Douglas C.J."/>
            <person name="Ritland K."/>
            <person name="Bohlmann J."/>
        </authorList>
    </citation>
    <scope>NUCLEOTIDE SEQUENCE</scope>
    <source>
        <tissue evidence="19">Bark</tissue>
    </source>
</reference>
<dbReference type="EMBL" id="EF084883">
    <property type="protein sequence ID" value="ABK24192.1"/>
    <property type="molecule type" value="mRNA"/>
</dbReference>
<feature type="binding site" evidence="13">
    <location>
        <position position="98"/>
    </location>
    <ligand>
        <name>Ca(2+)</name>
        <dbReference type="ChEBI" id="CHEBI:29108"/>
        <label>1</label>
    </ligand>
</feature>
<keyword evidence="8 13" id="KW-0408">Iron</keyword>
<evidence type="ECO:0000256" key="10">
    <source>
        <dbReference type="ARBA" id="ARBA00023180"/>
    </source>
</evidence>
<dbReference type="GO" id="GO:0042744">
    <property type="term" value="P:hydrogen peroxide catabolic process"/>
    <property type="evidence" value="ECO:0007669"/>
    <property type="project" value="UniProtKB-KW"/>
</dbReference>
<keyword evidence="17" id="KW-0812">Transmembrane</keyword>
<comment type="catalytic activity">
    <reaction evidence="1 16">
        <text>2 a phenolic donor + H2O2 = 2 a phenolic radical donor + 2 H2O</text>
        <dbReference type="Rhea" id="RHEA:56136"/>
        <dbReference type="ChEBI" id="CHEBI:15377"/>
        <dbReference type="ChEBI" id="CHEBI:16240"/>
        <dbReference type="ChEBI" id="CHEBI:139520"/>
        <dbReference type="ChEBI" id="CHEBI:139521"/>
        <dbReference type="EC" id="1.11.1.7"/>
    </reaction>
</comment>
<dbReference type="CDD" id="cd00693">
    <property type="entry name" value="secretory_peroxidase"/>
    <property type="match status" value="1"/>
</dbReference>
<dbReference type="PROSITE" id="PS50873">
    <property type="entry name" value="PEROXIDASE_4"/>
    <property type="match status" value="1"/>
</dbReference>
<dbReference type="InterPro" id="IPR019793">
    <property type="entry name" value="Peroxidases_heam-ligand_BS"/>
</dbReference>
<feature type="disulfide bond" evidence="15">
    <location>
        <begin position="99"/>
        <end position="104"/>
    </location>
</feature>
<feature type="binding site" evidence="13">
    <location>
        <position position="227"/>
    </location>
    <ligand>
        <name>Ca(2+)</name>
        <dbReference type="ChEBI" id="CHEBI:29108"/>
        <label>2</label>
    </ligand>
</feature>
<feature type="binding site" evidence="13">
    <location>
        <position position="279"/>
    </location>
    <ligand>
        <name>Ca(2+)</name>
        <dbReference type="ChEBI" id="CHEBI:29108"/>
        <label>2</label>
    </ligand>
</feature>
<comment type="cofactor">
    <cofactor evidence="13 16">
        <name>heme b</name>
        <dbReference type="ChEBI" id="CHEBI:60344"/>
    </cofactor>
    <text evidence="13 16">Binds 1 heme b (iron(II)-protoporphyrin IX) group per subunit.</text>
</comment>
<dbReference type="AlphaFoldDB" id="A9NU81"/>
<dbReference type="GO" id="GO:0046872">
    <property type="term" value="F:metal ion binding"/>
    <property type="evidence" value="ECO:0007669"/>
    <property type="project" value="UniProtKB-UniRule"/>
</dbReference>
<evidence type="ECO:0000256" key="12">
    <source>
        <dbReference type="PIRSR" id="PIRSR600823-2"/>
    </source>
</evidence>
<dbReference type="SUPFAM" id="SSF48113">
    <property type="entry name" value="Heme-dependent peroxidases"/>
    <property type="match status" value="1"/>
</dbReference>
<keyword evidence="9 15" id="KW-1015">Disulfide bond</keyword>
<dbReference type="GO" id="GO:0006979">
    <property type="term" value="P:response to oxidative stress"/>
    <property type="evidence" value="ECO:0007669"/>
    <property type="project" value="UniProtKB-UniRule"/>
</dbReference>
<evidence type="ECO:0000256" key="17">
    <source>
        <dbReference type="SAM" id="Phobius"/>
    </source>
</evidence>
<keyword evidence="6 13" id="KW-0106">Calcium</keyword>
<evidence type="ECO:0000256" key="2">
    <source>
        <dbReference type="ARBA" id="ARBA00006873"/>
    </source>
</evidence>
<keyword evidence="17" id="KW-1133">Transmembrane helix</keyword>
<feature type="disulfide bond" evidence="15">
    <location>
        <begin position="153"/>
        <end position="356"/>
    </location>
</feature>
<feature type="binding site" evidence="13">
    <location>
        <position position="119"/>
    </location>
    <ligand>
        <name>Ca(2+)</name>
        <dbReference type="ChEBI" id="CHEBI:29108"/>
        <label>1</label>
    </ligand>
</feature>
<feature type="disulfide bond" evidence="15">
    <location>
        <begin position="66"/>
        <end position="147"/>
    </location>
</feature>
<sequence length="389" mass="42217">MNMYYRFLISELQKDAMKKYRVFSSIACVFVFVSAFIISTSGLHVHVDDLPTPVDGLSWTFYKETCPDLEDIVKSTLEQALDQDITQAAGLLRLHFHDCFVQGCDGSLLLTGSASNPSEQEAQPNLSLRARALQIIDEIKTAVEASCSGVVTCADVLALAARDSVAKAGGPKYPVPLGRRDSLDFASESVVLANIPTPTSNLTQLMSIFGPKGFSLTDMVALSGGHTIGIAHCNSFDNRLYNTSTGEAIVDPTLENSFASNLYSICPAVNDTVNTADLDVLTPNYFDNSYYVNVQRNQALFTSDQSLYTDSTDSGDIVDSFASKKTVFFKKFVLGMVKMGQLDVLTGSEGEIRSKCSVPNPTSSSYEEVIEPIVSTGKRSRSGHVHSEL</sequence>
<dbReference type="GO" id="GO:0140825">
    <property type="term" value="F:lactoperoxidase activity"/>
    <property type="evidence" value="ECO:0007669"/>
    <property type="project" value="UniProtKB-EC"/>
</dbReference>
<dbReference type="PROSITE" id="PS00435">
    <property type="entry name" value="PEROXIDASE_1"/>
    <property type="match status" value="1"/>
</dbReference>
<evidence type="ECO:0000256" key="6">
    <source>
        <dbReference type="ARBA" id="ARBA00022837"/>
    </source>
</evidence>
<feature type="binding site" evidence="13">
    <location>
        <position position="105"/>
    </location>
    <ligand>
        <name>Ca(2+)</name>
        <dbReference type="ChEBI" id="CHEBI:29108"/>
        <label>1</label>
    </ligand>
</feature>
<dbReference type="GO" id="GO:0020037">
    <property type="term" value="F:heme binding"/>
    <property type="evidence" value="ECO:0007669"/>
    <property type="project" value="UniProtKB-UniRule"/>
</dbReference>
<organism evidence="19">
    <name type="scientific">Picea sitchensis</name>
    <name type="common">Sitka spruce</name>
    <name type="synonym">Pinus sitchensis</name>
    <dbReference type="NCBI Taxonomy" id="3332"/>
    <lineage>
        <taxon>Eukaryota</taxon>
        <taxon>Viridiplantae</taxon>
        <taxon>Streptophyta</taxon>
        <taxon>Embryophyta</taxon>
        <taxon>Tracheophyta</taxon>
        <taxon>Spermatophyta</taxon>
        <taxon>Pinopsida</taxon>
        <taxon>Pinidae</taxon>
        <taxon>Conifers I</taxon>
        <taxon>Pinales</taxon>
        <taxon>Pinaceae</taxon>
        <taxon>Picea</taxon>
    </lineage>
</organism>
<evidence type="ECO:0000256" key="14">
    <source>
        <dbReference type="PIRSR" id="PIRSR600823-4"/>
    </source>
</evidence>
<keyword evidence="16" id="KW-0376">Hydrogen peroxide</keyword>
<dbReference type="InterPro" id="IPR002016">
    <property type="entry name" value="Haem_peroxidase"/>
</dbReference>
<feature type="domain" description="Plant heme peroxidase family profile" evidence="18">
    <location>
        <begin position="56"/>
        <end position="360"/>
    </location>
</feature>
<dbReference type="FunFam" id="1.10.420.10:FF:000001">
    <property type="entry name" value="Peroxidase"/>
    <property type="match status" value="1"/>
</dbReference>
<evidence type="ECO:0000256" key="15">
    <source>
        <dbReference type="PIRSR" id="PIRSR600823-5"/>
    </source>
</evidence>
<dbReference type="PANTHER" id="PTHR31517:SF48">
    <property type="entry name" value="PEROXIDASE 16-RELATED"/>
    <property type="match status" value="1"/>
</dbReference>
<dbReference type="GO" id="GO:0005576">
    <property type="term" value="C:extracellular region"/>
    <property type="evidence" value="ECO:0007669"/>
    <property type="project" value="UniProtKB-SubCell"/>
</dbReference>
<dbReference type="InterPro" id="IPR000823">
    <property type="entry name" value="Peroxidase_pln"/>
</dbReference>
<dbReference type="PRINTS" id="PR00458">
    <property type="entry name" value="PEROXIDASE"/>
</dbReference>
<keyword evidence="7 16" id="KW-0560">Oxidoreductase</keyword>
<evidence type="ECO:0000256" key="3">
    <source>
        <dbReference type="ARBA" id="ARBA00022559"/>
    </source>
</evidence>
<feature type="disulfide bond" evidence="15">
    <location>
        <begin position="233"/>
        <end position="266"/>
    </location>
</feature>
<keyword evidence="10" id="KW-0325">Glycoprotein</keyword>
<evidence type="ECO:0000256" key="4">
    <source>
        <dbReference type="ARBA" id="ARBA00022617"/>
    </source>
</evidence>
<evidence type="ECO:0000256" key="5">
    <source>
        <dbReference type="ARBA" id="ARBA00022723"/>
    </source>
</evidence>
<evidence type="ECO:0000256" key="8">
    <source>
        <dbReference type="ARBA" id="ARBA00023004"/>
    </source>
</evidence>
<evidence type="ECO:0000259" key="18">
    <source>
        <dbReference type="PROSITE" id="PS50873"/>
    </source>
</evidence>
<dbReference type="FunFam" id="1.10.520.10:FF:000009">
    <property type="entry name" value="Peroxidase"/>
    <property type="match status" value="1"/>
</dbReference>
<dbReference type="PANTHER" id="PTHR31517">
    <property type="match status" value="1"/>
</dbReference>
<comment type="cofactor">
    <cofactor evidence="13 16">
        <name>Ca(2+)</name>
        <dbReference type="ChEBI" id="CHEBI:29108"/>
    </cofactor>
    <text evidence="13 16">Binds 2 calcium ions per subunit.</text>
</comment>
<feature type="site" description="Transition state stabilizer" evidence="14">
    <location>
        <position position="93"/>
    </location>
</feature>
<feature type="binding site" evidence="12">
    <location>
        <position position="196"/>
    </location>
    <ligand>
        <name>substrate</name>
    </ligand>
</feature>
<dbReference type="InterPro" id="IPR010255">
    <property type="entry name" value="Haem_peroxidase_sf"/>
</dbReference>
<feature type="binding site" evidence="13">
    <location>
        <position position="103"/>
    </location>
    <ligand>
        <name>Ca(2+)</name>
        <dbReference type="ChEBI" id="CHEBI:29108"/>
        <label>1</label>
    </ligand>
</feature>
<feature type="binding site" evidence="13">
    <location>
        <position position="287"/>
    </location>
    <ligand>
        <name>Ca(2+)</name>
        <dbReference type="ChEBI" id="CHEBI:29108"/>
        <label>2</label>
    </ligand>
</feature>
<feature type="binding site" evidence="13">
    <location>
        <position position="107"/>
    </location>
    <ligand>
        <name>Ca(2+)</name>
        <dbReference type="ChEBI" id="CHEBI:29108"/>
        <label>1</label>
    </ligand>
</feature>
<evidence type="ECO:0000256" key="16">
    <source>
        <dbReference type="RuleBase" id="RU362060"/>
    </source>
</evidence>